<evidence type="ECO:0000256" key="1">
    <source>
        <dbReference type="SAM" id="MobiDB-lite"/>
    </source>
</evidence>
<organism evidence="2 3">
    <name type="scientific">Mollisia scopiformis</name>
    <name type="common">Conifer needle endophyte fungus</name>
    <name type="synonym">Phialocephala scopiformis</name>
    <dbReference type="NCBI Taxonomy" id="149040"/>
    <lineage>
        <taxon>Eukaryota</taxon>
        <taxon>Fungi</taxon>
        <taxon>Dikarya</taxon>
        <taxon>Ascomycota</taxon>
        <taxon>Pezizomycotina</taxon>
        <taxon>Leotiomycetes</taxon>
        <taxon>Helotiales</taxon>
        <taxon>Mollisiaceae</taxon>
        <taxon>Mollisia</taxon>
    </lineage>
</organism>
<dbReference type="OrthoDB" id="194358at2759"/>
<feature type="region of interest" description="Disordered" evidence="1">
    <location>
        <begin position="1"/>
        <end position="82"/>
    </location>
</feature>
<feature type="region of interest" description="Disordered" evidence="1">
    <location>
        <begin position="454"/>
        <end position="476"/>
    </location>
</feature>
<proteinExistence type="predicted"/>
<dbReference type="KEGG" id="psco:LY89DRAFT_725776"/>
<dbReference type="InParanoid" id="A0A132B4D0"/>
<dbReference type="EMBL" id="KQ947440">
    <property type="protein sequence ID" value="KUJ07252.1"/>
    <property type="molecule type" value="Genomic_DNA"/>
</dbReference>
<name>A0A132B4D0_MOLSC</name>
<dbReference type="Proteomes" id="UP000070700">
    <property type="component" value="Unassembled WGS sequence"/>
</dbReference>
<dbReference type="RefSeq" id="XP_018061607.1">
    <property type="nucleotide sequence ID" value="XM_018219001.1"/>
</dbReference>
<evidence type="ECO:0000313" key="3">
    <source>
        <dbReference type="Proteomes" id="UP000070700"/>
    </source>
</evidence>
<keyword evidence="3" id="KW-1185">Reference proteome</keyword>
<dbReference type="AlphaFoldDB" id="A0A132B4D0"/>
<accession>A0A132B4D0</accession>
<sequence>MSQFSSLDAGASVQPQAEVSHDGLPPYSDEANNTAKEGVQNVLPKYPPGLPMHLRSGRQVAAQQHSERPPFSNQLPQPEAQVQQPFDNQLPQQPLLQQIRFTDVDVEIIGNHMAGVCHAMDACRQVLWTRMGVCHALQNAFEDERRAHSDYAKSYEMLYTQHQNALSELNTLSAECRSLSGRNDWYCRQIFFPPKDIEGVGIFQDAGPLQNDPLIAALAEAPALFPAGKTPDFVVSLGTGRTPVAENTTVTPGNFWRNRASPRLWRMFSEKMRDRDIRRLYNEDPRYHRVDFEFSDVEPRLENIKQMRDLQSTPCKGVTIMKAIDNIARSAISCLFYFKLETLPVAHHGATRASGFIRCWIRQSDPAFQTLIQQLTQASAAFYLNERIIPGDIDDPSFWDRDGNFSKHIELHDGKFSIKPRQGVNESCNISGSPYCTEKLIAFQGLNAVFGRADRRKRKRRAKNNTTARQKRRLRY</sequence>
<evidence type="ECO:0000313" key="2">
    <source>
        <dbReference type="EMBL" id="KUJ07252.1"/>
    </source>
</evidence>
<gene>
    <name evidence="2" type="ORF">LY89DRAFT_725776</name>
</gene>
<protein>
    <submittedName>
        <fullName evidence="2">Uncharacterized protein</fullName>
    </submittedName>
</protein>
<dbReference type="Gene3D" id="3.40.1090.10">
    <property type="entry name" value="Cytosolic phospholipase A2 catalytic domain"/>
    <property type="match status" value="1"/>
</dbReference>
<reference evidence="2 3" key="1">
    <citation type="submission" date="2015-10" db="EMBL/GenBank/DDBJ databases">
        <title>Full genome of DAOMC 229536 Phialocephala scopiformis, a fungal endophyte of spruce producing the potent anti-insectan compound rugulosin.</title>
        <authorList>
            <consortium name="DOE Joint Genome Institute"/>
            <person name="Walker A.K."/>
            <person name="Frasz S.L."/>
            <person name="Seifert K.A."/>
            <person name="Miller J.D."/>
            <person name="Mondo S.J."/>
            <person name="Labutti K."/>
            <person name="Lipzen A."/>
            <person name="Dockter R."/>
            <person name="Kennedy M."/>
            <person name="Grigoriev I.V."/>
            <person name="Spatafora J.W."/>
        </authorList>
    </citation>
    <scope>NUCLEOTIDE SEQUENCE [LARGE SCALE GENOMIC DNA]</scope>
    <source>
        <strain evidence="2 3">CBS 120377</strain>
    </source>
</reference>
<dbReference type="GeneID" id="28828727"/>